<protein>
    <submittedName>
        <fullName evidence="2">Uncharacterized protein</fullName>
    </submittedName>
</protein>
<dbReference type="AlphaFoldDB" id="A0A482XCU2"/>
<reference evidence="2 3" key="1">
    <citation type="journal article" date="2017" name="Gigascience">
        <title>Genome sequence of the small brown planthopper, Laodelphax striatellus.</title>
        <authorList>
            <person name="Zhu J."/>
            <person name="Jiang F."/>
            <person name="Wang X."/>
            <person name="Yang P."/>
            <person name="Bao Y."/>
            <person name="Zhao W."/>
            <person name="Wang W."/>
            <person name="Lu H."/>
            <person name="Wang Q."/>
            <person name="Cui N."/>
            <person name="Li J."/>
            <person name="Chen X."/>
            <person name="Luo L."/>
            <person name="Yu J."/>
            <person name="Kang L."/>
            <person name="Cui F."/>
        </authorList>
    </citation>
    <scope>NUCLEOTIDE SEQUENCE [LARGE SCALE GENOMIC DNA]</scope>
    <source>
        <strain evidence="2">Lst14</strain>
    </source>
</reference>
<feature type="compositionally biased region" description="Basic residues" evidence="1">
    <location>
        <begin position="54"/>
        <end position="63"/>
    </location>
</feature>
<gene>
    <name evidence="2" type="ORF">LSTR_LSTR006336</name>
</gene>
<evidence type="ECO:0000313" key="2">
    <source>
        <dbReference type="EMBL" id="RZF43795.1"/>
    </source>
</evidence>
<feature type="region of interest" description="Disordered" evidence="1">
    <location>
        <begin position="1"/>
        <end position="63"/>
    </location>
</feature>
<proteinExistence type="predicted"/>
<name>A0A482XCU2_LAOST</name>
<keyword evidence="3" id="KW-1185">Reference proteome</keyword>
<feature type="region of interest" description="Disordered" evidence="1">
    <location>
        <begin position="152"/>
        <end position="182"/>
    </location>
</feature>
<evidence type="ECO:0000313" key="3">
    <source>
        <dbReference type="Proteomes" id="UP000291343"/>
    </source>
</evidence>
<accession>A0A482XCU2</accession>
<dbReference type="EMBL" id="QKKF02012197">
    <property type="protein sequence ID" value="RZF43795.1"/>
    <property type="molecule type" value="Genomic_DNA"/>
</dbReference>
<dbReference type="Proteomes" id="UP000291343">
    <property type="component" value="Unassembled WGS sequence"/>
</dbReference>
<feature type="compositionally biased region" description="Basic and acidic residues" evidence="1">
    <location>
        <begin position="152"/>
        <end position="167"/>
    </location>
</feature>
<dbReference type="InParanoid" id="A0A482XCU2"/>
<evidence type="ECO:0000256" key="1">
    <source>
        <dbReference type="SAM" id="MobiDB-lite"/>
    </source>
</evidence>
<feature type="compositionally biased region" description="Gly residues" evidence="1">
    <location>
        <begin position="168"/>
        <end position="179"/>
    </location>
</feature>
<feature type="compositionally biased region" description="Basic and acidic residues" evidence="1">
    <location>
        <begin position="17"/>
        <end position="53"/>
    </location>
</feature>
<sequence length="196" mass="22262">MTRQTPVLTGKVLLAGEIKEDKEKESDEDKKDEGSIAKERTRDADALPNERKRSMIRKRARPHLAKAGKMVLQRFLCVNNQLKESSDKDGRSGSRRLQPTENLEAIVRQKRHSFPCSHQLLEVGDGREPDRPFLSFGAAIFFTVDFATTKEKDEEEEKRRLEERGRFDGSGQGVGGGTRGRCRPARKLMIAAIRER</sequence>
<comment type="caution">
    <text evidence="2">The sequence shown here is derived from an EMBL/GenBank/DDBJ whole genome shotgun (WGS) entry which is preliminary data.</text>
</comment>
<organism evidence="2 3">
    <name type="scientific">Laodelphax striatellus</name>
    <name type="common">Small brown planthopper</name>
    <name type="synonym">Delphax striatella</name>
    <dbReference type="NCBI Taxonomy" id="195883"/>
    <lineage>
        <taxon>Eukaryota</taxon>
        <taxon>Metazoa</taxon>
        <taxon>Ecdysozoa</taxon>
        <taxon>Arthropoda</taxon>
        <taxon>Hexapoda</taxon>
        <taxon>Insecta</taxon>
        <taxon>Pterygota</taxon>
        <taxon>Neoptera</taxon>
        <taxon>Paraneoptera</taxon>
        <taxon>Hemiptera</taxon>
        <taxon>Auchenorrhyncha</taxon>
        <taxon>Fulgoroidea</taxon>
        <taxon>Delphacidae</taxon>
        <taxon>Criomorphinae</taxon>
        <taxon>Laodelphax</taxon>
    </lineage>
</organism>